<feature type="binding site" evidence="11">
    <location>
        <position position="209"/>
    </location>
    <ligand>
        <name>L-homoserine</name>
        <dbReference type="ChEBI" id="CHEBI:57476"/>
    </ligand>
</feature>
<dbReference type="UniPathway" id="UPA00051">
    <property type="reaction ID" value="UER00465"/>
</dbReference>
<evidence type="ECO:0000256" key="4">
    <source>
        <dbReference type="ARBA" id="ARBA00013213"/>
    </source>
</evidence>
<evidence type="ECO:0000256" key="5">
    <source>
        <dbReference type="ARBA" id="ARBA00013376"/>
    </source>
</evidence>
<sequence length="339" mass="37038">MDIGLIGFGGVGQALIKLLIDKESYLLQQYNLKINVKYIIKSNGGIYNASGINLSEILKVIDENINIKCHNEWKDNLNINDIIDNNDIDTLVELTSTNIETGEPGLTHIRKSLENNINVVTGNKGPILLDYKKLKVLADNNNVELKVGCTTGGALPSINGGIYDIAGSKIQSIEGVLNGTTNYILSKMANDNVDYKEALLEAQKVGIAESDPSLDVLGYDTASKIIILSNVLMNSDLKLEDLKINGIEEVRLDNIEKAKVRGNKIKLIGKVYKKDNLVKGYVTPIEIDENHPLYCVDYKNKGIYYKTDTLGDISIIGGASGTMNAAASILRDIILLRGV</sequence>
<evidence type="ECO:0000313" key="15">
    <source>
        <dbReference type="EMBL" id="CUN83540.1"/>
    </source>
</evidence>
<dbReference type="UniPathway" id="UPA00050">
    <property type="reaction ID" value="UER00063"/>
</dbReference>
<dbReference type="SUPFAM" id="SSF55347">
    <property type="entry name" value="Glyceraldehyde-3-phosphate dehydrogenase-like, C-terminal domain"/>
    <property type="match status" value="1"/>
</dbReference>
<evidence type="ECO:0000256" key="3">
    <source>
        <dbReference type="ARBA" id="ARBA00006753"/>
    </source>
</evidence>
<dbReference type="SUPFAM" id="SSF51735">
    <property type="entry name" value="NAD(P)-binding Rossmann-fold domains"/>
    <property type="match status" value="1"/>
</dbReference>
<keyword evidence="7 12" id="KW-0560">Oxidoreductase</keyword>
<comment type="pathway">
    <text evidence="1 12">Amino-acid biosynthesis; L-threonine biosynthesis; L-threonine from L-aspartate: step 3/5.</text>
</comment>
<dbReference type="Gene3D" id="3.30.360.10">
    <property type="entry name" value="Dihydrodipicolinate Reductase, domain 2"/>
    <property type="match status" value="1"/>
</dbReference>
<dbReference type="GO" id="GO:0009086">
    <property type="term" value="P:methionine biosynthetic process"/>
    <property type="evidence" value="ECO:0007669"/>
    <property type="project" value="UniProtKB-KW"/>
</dbReference>
<dbReference type="OrthoDB" id="9808167at2"/>
<feature type="domain" description="Homoserine dehydrogenase catalytic" evidence="14">
    <location>
        <begin position="165"/>
        <end position="334"/>
    </location>
</feature>
<dbReference type="EMBL" id="CYZV01000007">
    <property type="protein sequence ID" value="CUN83540.1"/>
    <property type="molecule type" value="Genomic_DNA"/>
</dbReference>
<dbReference type="Proteomes" id="UP000095558">
    <property type="component" value="Unassembled WGS sequence"/>
</dbReference>
<organism evidence="15 16">
    <name type="scientific">Clostridium disporicum</name>
    <dbReference type="NCBI Taxonomy" id="84024"/>
    <lineage>
        <taxon>Bacteria</taxon>
        <taxon>Bacillati</taxon>
        <taxon>Bacillota</taxon>
        <taxon>Clostridia</taxon>
        <taxon>Eubacteriales</taxon>
        <taxon>Clostridiaceae</taxon>
        <taxon>Clostridium</taxon>
    </lineage>
</organism>
<feature type="binding site" evidence="11">
    <location>
        <begin position="7"/>
        <end position="12"/>
    </location>
    <ligand>
        <name>NADP(+)</name>
        <dbReference type="ChEBI" id="CHEBI:58349"/>
    </ligand>
</feature>
<accession>A0A174A722</accession>
<dbReference type="InterPro" id="IPR022697">
    <property type="entry name" value="HDH_short"/>
</dbReference>
<evidence type="ECO:0000256" key="9">
    <source>
        <dbReference type="ARBA" id="ARBA00048841"/>
    </source>
</evidence>
<name>A0A174A722_9CLOT</name>
<dbReference type="RefSeq" id="WP_055275556.1">
    <property type="nucleotide sequence ID" value="NZ_CYZV01000007.1"/>
</dbReference>
<dbReference type="GO" id="GO:0004412">
    <property type="term" value="F:homoserine dehydrogenase activity"/>
    <property type="evidence" value="ECO:0007669"/>
    <property type="project" value="UniProtKB-EC"/>
</dbReference>
<dbReference type="Pfam" id="PF00742">
    <property type="entry name" value="Homoserine_dh"/>
    <property type="match status" value="1"/>
</dbReference>
<dbReference type="InterPro" id="IPR036291">
    <property type="entry name" value="NAD(P)-bd_dom_sf"/>
</dbReference>
<dbReference type="PANTHER" id="PTHR43331:SF1">
    <property type="entry name" value="HOMOSERINE DEHYDROGENASE"/>
    <property type="match status" value="1"/>
</dbReference>
<keyword evidence="6 12" id="KW-0791">Threonine biosynthesis</keyword>
<evidence type="ECO:0000256" key="8">
    <source>
        <dbReference type="ARBA" id="ARBA00023053"/>
    </source>
</evidence>
<comment type="catalytic activity">
    <reaction evidence="9">
        <text>L-homoserine + NADP(+) = L-aspartate 4-semialdehyde + NADPH + H(+)</text>
        <dbReference type="Rhea" id="RHEA:15761"/>
        <dbReference type="ChEBI" id="CHEBI:15378"/>
        <dbReference type="ChEBI" id="CHEBI:57476"/>
        <dbReference type="ChEBI" id="CHEBI:57783"/>
        <dbReference type="ChEBI" id="CHEBI:58349"/>
        <dbReference type="ChEBI" id="CHEBI:537519"/>
        <dbReference type="EC" id="1.1.1.3"/>
    </reaction>
    <physiologicalReaction direction="right-to-left" evidence="9">
        <dbReference type="Rhea" id="RHEA:15763"/>
    </physiologicalReaction>
</comment>
<evidence type="ECO:0000256" key="13">
    <source>
        <dbReference type="RuleBase" id="RU004171"/>
    </source>
</evidence>
<keyword evidence="8" id="KW-0915">Sodium</keyword>
<evidence type="ECO:0000256" key="12">
    <source>
        <dbReference type="RuleBase" id="RU000579"/>
    </source>
</evidence>
<evidence type="ECO:0000256" key="11">
    <source>
        <dbReference type="PIRSR" id="PIRSR036497-2"/>
    </source>
</evidence>
<dbReference type="PIRSF" id="PIRSF036497">
    <property type="entry name" value="HDH_short"/>
    <property type="match status" value="1"/>
</dbReference>
<comment type="pathway">
    <text evidence="2 12">Amino-acid biosynthesis; L-methionine biosynthesis via de novo pathway; L-homoserine from L-aspartate: step 3/3.</text>
</comment>
<feature type="active site" description="Proton donor" evidence="10">
    <location>
        <position position="224"/>
    </location>
</feature>
<evidence type="ECO:0000256" key="10">
    <source>
        <dbReference type="PIRSR" id="PIRSR036497-1"/>
    </source>
</evidence>
<proteinExistence type="inferred from homology"/>
<dbReference type="InterPro" id="IPR019811">
    <property type="entry name" value="HDH_CS"/>
</dbReference>
<evidence type="ECO:0000256" key="2">
    <source>
        <dbReference type="ARBA" id="ARBA00005062"/>
    </source>
</evidence>
<protein>
    <recommendedName>
        <fullName evidence="5 12">Homoserine dehydrogenase</fullName>
        <ecNumber evidence="4 12">1.1.1.3</ecNumber>
    </recommendedName>
</protein>
<dbReference type="EC" id="1.1.1.3" evidence="4 12"/>
<comment type="similarity">
    <text evidence="3 13">Belongs to the homoserine dehydrogenase family.</text>
</comment>
<evidence type="ECO:0000259" key="14">
    <source>
        <dbReference type="Pfam" id="PF00742"/>
    </source>
</evidence>
<feature type="binding site" evidence="11">
    <location>
        <position position="124"/>
    </location>
    <ligand>
        <name>NADPH</name>
        <dbReference type="ChEBI" id="CHEBI:57783"/>
    </ligand>
</feature>
<dbReference type="PROSITE" id="PS01042">
    <property type="entry name" value="HOMOSER_DHGENASE"/>
    <property type="match status" value="1"/>
</dbReference>
<evidence type="ECO:0000313" key="16">
    <source>
        <dbReference type="Proteomes" id="UP000095558"/>
    </source>
</evidence>
<dbReference type="PANTHER" id="PTHR43331">
    <property type="entry name" value="HOMOSERINE DEHYDROGENASE"/>
    <property type="match status" value="1"/>
</dbReference>
<evidence type="ECO:0000256" key="1">
    <source>
        <dbReference type="ARBA" id="ARBA00005056"/>
    </source>
</evidence>
<keyword evidence="11 12" id="KW-0521">NADP</keyword>
<evidence type="ECO:0000256" key="6">
    <source>
        <dbReference type="ARBA" id="ARBA00022697"/>
    </source>
</evidence>
<reference evidence="15 16" key="1">
    <citation type="submission" date="2015-09" db="EMBL/GenBank/DDBJ databases">
        <authorList>
            <consortium name="Pathogen Informatics"/>
        </authorList>
    </citation>
    <scope>NUCLEOTIDE SEQUENCE [LARGE SCALE GENOMIC DNA]</scope>
    <source>
        <strain evidence="15 16">2789STDY5834855</strain>
    </source>
</reference>
<dbReference type="GO" id="GO:0009088">
    <property type="term" value="P:threonine biosynthetic process"/>
    <property type="evidence" value="ECO:0007669"/>
    <property type="project" value="UniProtKB-UniPathway"/>
</dbReference>
<evidence type="ECO:0000256" key="7">
    <source>
        <dbReference type="ARBA" id="ARBA00023002"/>
    </source>
</evidence>
<dbReference type="AlphaFoldDB" id="A0A174A722"/>
<keyword evidence="12" id="KW-0486">Methionine biosynthesis</keyword>
<keyword evidence="12" id="KW-0028">Amino-acid biosynthesis</keyword>
<dbReference type="FunFam" id="3.30.360.10:FF:000005">
    <property type="entry name" value="Homoserine dehydrogenase"/>
    <property type="match status" value="1"/>
</dbReference>
<gene>
    <name evidence="15" type="primary">hom_1</name>
    <name evidence="15" type="ORF">ERS852470_00813</name>
</gene>
<dbReference type="InterPro" id="IPR001342">
    <property type="entry name" value="HDH_cat"/>
</dbReference>
<dbReference type="Gene3D" id="3.40.50.720">
    <property type="entry name" value="NAD(P)-binding Rossmann-like Domain"/>
    <property type="match status" value="1"/>
</dbReference>